<dbReference type="InterPro" id="IPR034482">
    <property type="entry name" value="Mrd1_RRM3"/>
</dbReference>
<evidence type="ECO:0000313" key="12">
    <source>
        <dbReference type="EMBL" id="KAK7460647.1"/>
    </source>
</evidence>
<feature type="domain" description="RRM" evidence="11">
    <location>
        <begin position="115"/>
        <end position="193"/>
    </location>
</feature>
<comment type="similarity">
    <text evidence="2">Belongs to the RRM MRD1 family.</text>
</comment>
<dbReference type="PROSITE" id="PS50102">
    <property type="entry name" value="RRM"/>
    <property type="match status" value="4"/>
</dbReference>
<dbReference type="CDD" id="cd12568">
    <property type="entry name" value="RRM3_MRD1"/>
    <property type="match status" value="1"/>
</dbReference>
<comment type="caution">
    <text evidence="12">The sequence shown here is derived from an EMBL/GenBank/DDBJ whole genome shotgun (WGS) entry which is preliminary data.</text>
</comment>
<proteinExistence type="inferred from homology"/>
<keyword evidence="4" id="KW-0698">rRNA processing</keyword>
<keyword evidence="5" id="KW-0677">Repeat</keyword>
<evidence type="ECO:0000313" key="13">
    <source>
        <dbReference type="Proteomes" id="UP001498398"/>
    </source>
</evidence>
<evidence type="ECO:0000256" key="1">
    <source>
        <dbReference type="ARBA" id="ARBA00004123"/>
    </source>
</evidence>
<evidence type="ECO:0000256" key="8">
    <source>
        <dbReference type="ARBA" id="ARBA00023274"/>
    </source>
</evidence>
<dbReference type="CDD" id="cd12320">
    <property type="entry name" value="RRM6_RBM19_RRM5_MRD1"/>
    <property type="match status" value="1"/>
</dbReference>
<dbReference type="InterPro" id="IPR012677">
    <property type="entry name" value="Nucleotide-bd_a/b_plait_sf"/>
</dbReference>
<feature type="compositionally biased region" description="Low complexity" evidence="10">
    <location>
        <begin position="19"/>
        <end position="32"/>
    </location>
</feature>
<evidence type="ECO:0000256" key="4">
    <source>
        <dbReference type="ARBA" id="ARBA00022552"/>
    </source>
</evidence>
<dbReference type="SUPFAM" id="SSF54928">
    <property type="entry name" value="RNA-binding domain, RBD"/>
    <property type="match status" value="3"/>
</dbReference>
<organism evidence="12 13">
    <name type="scientific">Marasmiellus scandens</name>
    <dbReference type="NCBI Taxonomy" id="2682957"/>
    <lineage>
        <taxon>Eukaryota</taxon>
        <taxon>Fungi</taxon>
        <taxon>Dikarya</taxon>
        <taxon>Basidiomycota</taxon>
        <taxon>Agaricomycotina</taxon>
        <taxon>Agaricomycetes</taxon>
        <taxon>Agaricomycetidae</taxon>
        <taxon>Agaricales</taxon>
        <taxon>Marasmiineae</taxon>
        <taxon>Omphalotaceae</taxon>
        <taxon>Marasmiellus</taxon>
    </lineage>
</organism>
<dbReference type="Gene3D" id="3.30.70.330">
    <property type="match status" value="4"/>
</dbReference>
<evidence type="ECO:0000256" key="7">
    <source>
        <dbReference type="ARBA" id="ARBA00023242"/>
    </source>
</evidence>
<gene>
    <name evidence="12" type="primary">MRD1</name>
    <name evidence="12" type="ORF">VKT23_009364</name>
</gene>
<sequence length="654" mass="71402">MDEFLEVMKPRTKNGPSWANEAAQSEASTSATKLDDPKKEDGDVEMNADEPVRDEALSDAEWMKRRMTNALDDGGKVFEQDDEDAPAEKSDHRASSPGKAEEPKDPTKETILQTARLFVRNLAFSCTEAELSELFSPFGTLSQVHIPLDPLTRQGKGLAYITFAKAEDAISAYEALDKKSFQGRLLHILAAIDRKGRFQVEEGDGKKHTLKEERNAKKKAMAGKEFNWSMLHMNSDAVASSIADRMNIPKAAILNPDSSDDPSSSSTNAAVKLALAETHIINETKAYLEANGVVLSAFSSSRTAHSDTTILVKNIPYGTSEEQLRELFEPHGTVGRILIPPAGTIAVVDFERPDEASKAFKAVAYRRLGNSVVYLEKAPVGIFSADGSQPKTSVSNGAIPSYAVKIPEQEAATPGEDGGEEEEPPSLAAGTTLFIKNLAFSTSTERLSQVFRNLPSFSFARVQTKPDPKKPDGKLSMGYGFVGFKDVEGAKKAMKSMQSFVLDGHALHVKFAGRGAEETESKGKDGVGSKSRTTKMIVKNVPFEATKKDIRDLFGTHGQLKSVRLPKKFDSRSRGFAFLEFVSRHEAENAFAALRHTHLLGRHLVLEWAEEAEQDIDVLRKKAGVGFGDGKDLPGHKKKLDMNVVDEGGADEDD</sequence>
<feature type="domain" description="RRM" evidence="11">
    <location>
        <begin position="431"/>
        <end position="514"/>
    </location>
</feature>
<accession>A0ABR1JG19</accession>
<reference evidence="12 13" key="1">
    <citation type="submission" date="2024-01" db="EMBL/GenBank/DDBJ databases">
        <title>A draft genome for the cacao thread blight pathogen Marasmiellus scandens.</title>
        <authorList>
            <person name="Baruah I.K."/>
            <person name="Leung J."/>
            <person name="Bukari Y."/>
            <person name="Amoako-Attah I."/>
            <person name="Meinhardt L.W."/>
            <person name="Bailey B.A."/>
            <person name="Cohen S.P."/>
        </authorList>
    </citation>
    <scope>NUCLEOTIDE SEQUENCE [LARGE SCALE GENOMIC DNA]</scope>
    <source>
        <strain evidence="12 13">GH-19</strain>
    </source>
</reference>
<feature type="compositionally biased region" description="Basic and acidic residues" evidence="10">
    <location>
        <begin position="86"/>
        <end position="108"/>
    </location>
</feature>
<feature type="compositionally biased region" description="Basic and acidic residues" evidence="10">
    <location>
        <begin position="50"/>
        <end position="64"/>
    </location>
</feature>
<dbReference type="EMBL" id="JBANRG010000015">
    <property type="protein sequence ID" value="KAK7460647.1"/>
    <property type="molecule type" value="Genomic_DNA"/>
</dbReference>
<evidence type="ECO:0000256" key="10">
    <source>
        <dbReference type="SAM" id="MobiDB-lite"/>
    </source>
</evidence>
<evidence type="ECO:0000256" key="3">
    <source>
        <dbReference type="ARBA" id="ARBA00013428"/>
    </source>
</evidence>
<keyword evidence="13" id="KW-1185">Reference proteome</keyword>
<dbReference type="Proteomes" id="UP001498398">
    <property type="component" value="Unassembled WGS sequence"/>
</dbReference>
<evidence type="ECO:0000256" key="5">
    <source>
        <dbReference type="ARBA" id="ARBA00022737"/>
    </source>
</evidence>
<keyword evidence="6 9" id="KW-0694">RNA-binding</keyword>
<evidence type="ECO:0000256" key="9">
    <source>
        <dbReference type="PROSITE-ProRule" id="PRU00176"/>
    </source>
</evidence>
<feature type="region of interest" description="Disordered" evidence="10">
    <location>
        <begin position="1"/>
        <end position="109"/>
    </location>
</feature>
<dbReference type="InterPro" id="IPR035979">
    <property type="entry name" value="RBD_domain_sf"/>
</dbReference>
<keyword evidence="8" id="KW-0687">Ribonucleoprotein</keyword>
<dbReference type="SMART" id="SM00360">
    <property type="entry name" value="RRM"/>
    <property type="match status" value="4"/>
</dbReference>
<dbReference type="PANTHER" id="PTHR10352">
    <property type="entry name" value="EUKARYOTIC TRANSLATION INITIATION FACTOR 3 SUBUNIT G"/>
    <property type="match status" value="1"/>
</dbReference>
<feature type="domain" description="RRM" evidence="11">
    <location>
        <begin position="534"/>
        <end position="611"/>
    </location>
</feature>
<feature type="region of interest" description="Disordered" evidence="10">
    <location>
        <begin position="629"/>
        <end position="654"/>
    </location>
</feature>
<keyword evidence="7" id="KW-0539">Nucleus</keyword>
<dbReference type="Pfam" id="PF00076">
    <property type="entry name" value="RRM_1"/>
    <property type="match status" value="4"/>
</dbReference>
<evidence type="ECO:0000256" key="6">
    <source>
        <dbReference type="ARBA" id="ARBA00022884"/>
    </source>
</evidence>
<evidence type="ECO:0000259" key="11">
    <source>
        <dbReference type="PROSITE" id="PS50102"/>
    </source>
</evidence>
<feature type="domain" description="RRM" evidence="11">
    <location>
        <begin position="308"/>
        <end position="380"/>
    </location>
</feature>
<dbReference type="InterPro" id="IPR000504">
    <property type="entry name" value="RRM_dom"/>
</dbReference>
<protein>
    <recommendedName>
        <fullName evidence="3">Multiple RNA-binding domain-containing protein 1</fullName>
    </recommendedName>
</protein>
<evidence type="ECO:0000256" key="2">
    <source>
        <dbReference type="ARBA" id="ARBA00008033"/>
    </source>
</evidence>
<comment type="subcellular location">
    <subcellularLocation>
        <location evidence="1">Nucleus</location>
    </subcellularLocation>
</comment>
<name>A0ABR1JG19_9AGAR</name>